<dbReference type="Proteomes" id="UP000286734">
    <property type="component" value="Unassembled WGS sequence"/>
</dbReference>
<dbReference type="SUPFAM" id="SSF51419">
    <property type="entry name" value="PLP-binding barrel"/>
    <property type="match status" value="1"/>
</dbReference>
<dbReference type="RefSeq" id="WP_172959985.1">
    <property type="nucleotide sequence ID" value="NZ_PELP01000482.1"/>
</dbReference>
<dbReference type="InterPro" id="IPR001608">
    <property type="entry name" value="Ala_racemase_N"/>
</dbReference>
<dbReference type="Pfam" id="PF01168">
    <property type="entry name" value="Ala_racemase_N"/>
    <property type="match status" value="1"/>
</dbReference>
<dbReference type="InterPro" id="IPR029066">
    <property type="entry name" value="PLP-binding_barrel"/>
</dbReference>
<accession>A0A430R1F7</accession>
<dbReference type="AlphaFoldDB" id="A0A430R1F7"/>
<evidence type="ECO:0000313" key="2">
    <source>
        <dbReference type="EMBL" id="RTH01157.1"/>
    </source>
</evidence>
<reference evidence="2 3" key="1">
    <citation type="journal article" date="2019" name="Extremophiles">
        <title>Biogeography of thermophiles and predominance of Thermus scotoductus in domestic water heaters.</title>
        <authorList>
            <person name="Wilpiszeski R.L."/>
            <person name="Zhang Z."/>
            <person name="House C.H."/>
        </authorList>
    </citation>
    <scope>NUCLEOTIDE SEQUENCE [LARGE SCALE GENOMIC DNA]</scope>
    <source>
        <strain evidence="2 3">34_S34</strain>
    </source>
</reference>
<protein>
    <submittedName>
        <fullName evidence="2">Alanine racemase</fullName>
    </submittedName>
</protein>
<organism evidence="2 3">
    <name type="scientific">Thermus scotoductus</name>
    <dbReference type="NCBI Taxonomy" id="37636"/>
    <lineage>
        <taxon>Bacteria</taxon>
        <taxon>Thermotogati</taxon>
        <taxon>Deinococcota</taxon>
        <taxon>Deinococci</taxon>
        <taxon>Thermales</taxon>
        <taxon>Thermaceae</taxon>
        <taxon>Thermus</taxon>
    </lineage>
</organism>
<evidence type="ECO:0000259" key="1">
    <source>
        <dbReference type="Pfam" id="PF01168"/>
    </source>
</evidence>
<proteinExistence type="predicted"/>
<name>A0A430R1F7_THESC</name>
<comment type="caution">
    <text evidence="2">The sequence shown here is derived from an EMBL/GenBank/DDBJ whole genome shotgun (WGS) entry which is preliminary data.</text>
</comment>
<feature type="non-terminal residue" evidence="2">
    <location>
        <position position="39"/>
    </location>
</feature>
<gene>
    <name evidence="2" type="ORF">CSW47_12800</name>
</gene>
<sequence length="39" mass="4335">MEARAFVEVDLEALEGNYRLLKARARGEVIPVLKADAYG</sequence>
<evidence type="ECO:0000313" key="3">
    <source>
        <dbReference type="Proteomes" id="UP000286734"/>
    </source>
</evidence>
<dbReference type="EMBL" id="PELP01000482">
    <property type="protein sequence ID" value="RTH01157.1"/>
    <property type="molecule type" value="Genomic_DNA"/>
</dbReference>
<feature type="domain" description="Alanine racemase N-terminal" evidence="1">
    <location>
        <begin position="9"/>
        <end position="39"/>
    </location>
</feature>